<feature type="compositionally biased region" description="Polar residues" evidence="1">
    <location>
        <begin position="43"/>
        <end position="53"/>
    </location>
</feature>
<gene>
    <name evidence="3" type="ORF">P879_01890</name>
</gene>
<dbReference type="GO" id="GO:0000387">
    <property type="term" value="P:spliceosomal snRNP assembly"/>
    <property type="evidence" value="ECO:0007669"/>
    <property type="project" value="TreeGrafter"/>
</dbReference>
<feature type="domain" description="AD" evidence="2">
    <location>
        <begin position="226"/>
        <end position="322"/>
    </location>
</feature>
<feature type="compositionally biased region" description="Low complexity" evidence="1">
    <location>
        <begin position="54"/>
        <end position="63"/>
    </location>
</feature>
<organism evidence="3 4">
    <name type="scientific">Paragonimus westermani</name>
    <dbReference type="NCBI Taxonomy" id="34504"/>
    <lineage>
        <taxon>Eukaryota</taxon>
        <taxon>Metazoa</taxon>
        <taxon>Spiralia</taxon>
        <taxon>Lophotrochozoa</taxon>
        <taxon>Platyhelminthes</taxon>
        <taxon>Trematoda</taxon>
        <taxon>Digenea</taxon>
        <taxon>Plagiorchiida</taxon>
        <taxon>Troglotremata</taxon>
        <taxon>Troglotrematidae</taxon>
        <taxon>Paragonimus</taxon>
    </lineage>
</organism>
<protein>
    <recommendedName>
        <fullName evidence="2">AD domain-containing protein</fullName>
    </recommendedName>
</protein>
<keyword evidence="4" id="KW-1185">Reference proteome</keyword>
<dbReference type="PANTHER" id="PTHR14710">
    <property type="entry name" value="GEM-ASSOCIATED PROTEIN 6"/>
    <property type="match status" value="1"/>
</dbReference>
<dbReference type="GO" id="GO:0000245">
    <property type="term" value="P:spliceosomal complex assembly"/>
    <property type="evidence" value="ECO:0007669"/>
    <property type="project" value="InterPro"/>
</dbReference>
<dbReference type="AlphaFoldDB" id="A0A8T0DF59"/>
<evidence type="ECO:0000256" key="1">
    <source>
        <dbReference type="SAM" id="MobiDB-lite"/>
    </source>
</evidence>
<feature type="region of interest" description="Disordered" evidence="1">
    <location>
        <begin position="43"/>
        <end position="63"/>
    </location>
</feature>
<dbReference type="EMBL" id="JTDF01005772">
    <property type="protein sequence ID" value="KAF8565986.1"/>
    <property type="molecule type" value="Genomic_DNA"/>
</dbReference>
<evidence type="ECO:0000313" key="3">
    <source>
        <dbReference type="EMBL" id="KAF8565986.1"/>
    </source>
</evidence>
<dbReference type="Proteomes" id="UP000699462">
    <property type="component" value="Unassembled WGS sequence"/>
</dbReference>
<evidence type="ECO:0000259" key="2">
    <source>
        <dbReference type="PROSITE" id="PS52001"/>
    </source>
</evidence>
<dbReference type="InterPro" id="IPR046856">
    <property type="entry name" value="Gemin6_C"/>
</dbReference>
<dbReference type="OrthoDB" id="77463at2759"/>
<dbReference type="GO" id="GO:0032797">
    <property type="term" value="C:SMN complex"/>
    <property type="evidence" value="ECO:0007669"/>
    <property type="project" value="TreeGrafter"/>
</dbReference>
<dbReference type="Pfam" id="PF20417">
    <property type="entry name" value="Gemin6_C"/>
    <property type="match status" value="1"/>
</dbReference>
<sequence>MSNLPPVSGLPPELRIDLTELAEDLLALQLDEVLYLNTSSNTGAGRGSDSVQNSPSVHVSSMSSPMLTDLIRRANKMRANIQRAQDAARKLTACELDLESQEKLLLAMSTSCITKRHLICLLKLESTAIFLQTGSQYLGQVVRLLIGNVLPASAMLDRQQAALTSLINKRVKFYCQYGRCFEGFVYTVDPNSGNCIIYPDPVEQPNSPVIICGWAIMKTEVIQFESPADVAKVFDRFSNEMLSDNTQNESKCSLSSEAIQARKHKLLDLFQTHQIELSMSEPDVLTVNNVVFINPPYTVESCTGSNIIVLNRVRKLVENLDD</sequence>
<reference evidence="3 4" key="1">
    <citation type="submission" date="2019-07" db="EMBL/GenBank/DDBJ databases">
        <title>Annotation for the trematode Paragonimus westermani.</title>
        <authorList>
            <person name="Choi Y.-J."/>
        </authorList>
    </citation>
    <scope>NUCLEOTIDE SEQUENCE [LARGE SCALE GENOMIC DNA]</scope>
    <source>
        <strain evidence="3">180907_Pwestermani</strain>
    </source>
</reference>
<evidence type="ECO:0000313" key="4">
    <source>
        <dbReference type="Proteomes" id="UP000699462"/>
    </source>
</evidence>
<dbReference type="PROSITE" id="PS52001">
    <property type="entry name" value="AD"/>
    <property type="match status" value="1"/>
</dbReference>
<dbReference type="PANTHER" id="PTHR14710:SF2">
    <property type="entry name" value="GEM-ASSOCIATED PROTEIN 6"/>
    <property type="match status" value="1"/>
</dbReference>
<accession>A0A8T0DF59</accession>
<dbReference type="InterPro" id="IPR047574">
    <property type="entry name" value="AD"/>
</dbReference>
<name>A0A8T0DF59_9TREM</name>
<dbReference type="Gene3D" id="2.30.30.100">
    <property type="match status" value="1"/>
</dbReference>
<comment type="caution">
    <text evidence="3">The sequence shown here is derived from an EMBL/GenBank/DDBJ whole genome shotgun (WGS) entry which is preliminary data.</text>
</comment>
<dbReference type="GO" id="GO:0005634">
    <property type="term" value="C:nucleus"/>
    <property type="evidence" value="ECO:0007669"/>
    <property type="project" value="InterPro"/>
</dbReference>
<dbReference type="InterPro" id="IPR009422">
    <property type="entry name" value="Gemin6"/>
</dbReference>
<proteinExistence type="predicted"/>